<gene>
    <name evidence="1" type="ORF">S01H4_14176</name>
</gene>
<name>X1AI48_9ZZZZ</name>
<reference evidence="1" key="1">
    <citation type="journal article" date="2014" name="Front. Microbiol.">
        <title>High frequency of phylogenetically diverse reductive dehalogenase-homologous genes in deep subseafloor sedimentary metagenomes.</title>
        <authorList>
            <person name="Kawai M."/>
            <person name="Futagami T."/>
            <person name="Toyoda A."/>
            <person name="Takaki Y."/>
            <person name="Nishi S."/>
            <person name="Hori S."/>
            <person name="Arai W."/>
            <person name="Tsubouchi T."/>
            <person name="Morono Y."/>
            <person name="Uchiyama I."/>
            <person name="Ito T."/>
            <person name="Fujiyama A."/>
            <person name="Inagaki F."/>
            <person name="Takami H."/>
        </authorList>
    </citation>
    <scope>NUCLEOTIDE SEQUENCE</scope>
    <source>
        <strain evidence="1">Expedition CK06-06</strain>
    </source>
</reference>
<dbReference type="EMBL" id="BART01006220">
    <property type="protein sequence ID" value="GAG59686.1"/>
    <property type="molecule type" value="Genomic_DNA"/>
</dbReference>
<dbReference type="AlphaFoldDB" id="X1AI48"/>
<evidence type="ECO:0000313" key="1">
    <source>
        <dbReference type="EMBL" id="GAG59686.1"/>
    </source>
</evidence>
<comment type="caution">
    <text evidence="1">The sequence shown here is derived from an EMBL/GenBank/DDBJ whole genome shotgun (WGS) entry which is preliminary data.</text>
</comment>
<feature type="non-terminal residue" evidence="1">
    <location>
        <position position="1"/>
    </location>
</feature>
<accession>X1AI48</accession>
<organism evidence="1">
    <name type="scientific">marine sediment metagenome</name>
    <dbReference type="NCBI Taxonomy" id="412755"/>
    <lineage>
        <taxon>unclassified sequences</taxon>
        <taxon>metagenomes</taxon>
        <taxon>ecological metagenomes</taxon>
    </lineage>
</organism>
<proteinExistence type="predicted"/>
<sequence length="43" mass="5033">REIRDTRGQPEELVVFYELAPAGKEILKLLEVIVQTKEKISHR</sequence>
<protein>
    <submittedName>
        <fullName evidence="1">Uncharacterized protein</fullName>
    </submittedName>
</protein>